<reference evidence="1 2" key="1">
    <citation type="submission" date="2019-03" db="EMBL/GenBank/DDBJ databases">
        <title>Deep-cultivation of Planctomycetes and their phenomic and genomic characterization uncovers novel biology.</title>
        <authorList>
            <person name="Wiegand S."/>
            <person name="Jogler M."/>
            <person name="Boedeker C."/>
            <person name="Pinto D."/>
            <person name="Vollmers J."/>
            <person name="Rivas-Marin E."/>
            <person name="Kohn T."/>
            <person name="Peeters S.H."/>
            <person name="Heuer A."/>
            <person name="Rast P."/>
            <person name="Oberbeckmann S."/>
            <person name="Bunk B."/>
            <person name="Jeske O."/>
            <person name="Meyerdierks A."/>
            <person name="Storesund J.E."/>
            <person name="Kallscheuer N."/>
            <person name="Luecker S."/>
            <person name="Lage O.M."/>
            <person name="Pohl T."/>
            <person name="Merkel B.J."/>
            <person name="Hornburger P."/>
            <person name="Mueller R.-W."/>
            <person name="Bruemmer F."/>
            <person name="Labrenz M."/>
            <person name="Spormann A.M."/>
            <person name="Op den Camp H."/>
            <person name="Overmann J."/>
            <person name="Amann R."/>
            <person name="Jetten M.S.M."/>
            <person name="Mascher T."/>
            <person name="Medema M.H."/>
            <person name="Devos D.P."/>
            <person name="Kaster A.-K."/>
            <person name="Ovreas L."/>
            <person name="Rohde M."/>
            <person name="Galperin M.Y."/>
            <person name="Jogler C."/>
        </authorList>
    </citation>
    <scope>NUCLEOTIDE SEQUENCE [LARGE SCALE GENOMIC DNA]</scope>
    <source>
        <strain evidence="1 2">V202</strain>
    </source>
</reference>
<dbReference type="OrthoDB" id="290050at2"/>
<accession>A0A517WWN2</accession>
<dbReference type="Proteomes" id="UP000318384">
    <property type="component" value="Chromosome"/>
</dbReference>
<sequence>MILTNATVKGNPFTPLNWRWEIAEQLFSEPDLDEIPEHQVTRDALTYLKTGDRLKFPEIHTSHQIFQEDGLRRAELEARILVGQSDSKIAGFCNLTPAVVQVFADLFFCVRDFPGTSDWKLIKTVGKPHFRGYCNHNLRQMWNWFGLTGQSEVLNWVIQSYYDEFKPDDEPTLSVYLRPTSSVDLGLQALIAELAAPIFHRNNRWEEEFMFYTLSIKLLATQEEKDRALQQYKKDRVKYVYQSLTGQIKSQPPRRKVDKTASGSPERLIKKIQKKLRSLELSAS</sequence>
<gene>
    <name evidence="1" type="ORF">V202x_29950</name>
</gene>
<organism evidence="1 2">
    <name type="scientific">Gimesia aquarii</name>
    <dbReference type="NCBI Taxonomy" id="2527964"/>
    <lineage>
        <taxon>Bacteria</taxon>
        <taxon>Pseudomonadati</taxon>
        <taxon>Planctomycetota</taxon>
        <taxon>Planctomycetia</taxon>
        <taxon>Planctomycetales</taxon>
        <taxon>Planctomycetaceae</taxon>
        <taxon>Gimesia</taxon>
    </lineage>
</organism>
<keyword evidence="2" id="KW-1185">Reference proteome</keyword>
<dbReference type="AlphaFoldDB" id="A0A517WWN2"/>
<evidence type="ECO:0000313" key="2">
    <source>
        <dbReference type="Proteomes" id="UP000318384"/>
    </source>
</evidence>
<proteinExistence type="predicted"/>
<name>A0A517WWN2_9PLAN</name>
<dbReference type="RefSeq" id="WP_145176117.1">
    <property type="nucleotide sequence ID" value="NZ_CP037422.1"/>
</dbReference>
<dbReference type="EMBL" id="CP037422">
    <property type="protein sequence ID" value="QDU09619.1"/>
    <property type="molecule type" value="Genomic_DNA"/>
</dbReference>
<evidence type="ECO:0000313" key="1">
    <source>
        <dbReference type="EMBL" id="QDU09619.1"/>
    </source>
</evidence>
<protein>
    <submittedName>
        <fullName evidence="1">Uncharacterized protein</fullName>
    </submittedName>
</protein>